<accession>A0A0L6W6W9</accession>
<evidence type="ECO:0000313" key="1">
    <source>
        <dbReference type="EMBL" id="KNZ71216.1"/>
    </source>
</evidence>
<organism evidence="1 2">
    <name type="scientific">Thermincola ferriacetica</name>
    <dbReference type="NCBI Taxonomy" id="281456"/>
    <lineage>
        <taxon>Bacteria</taxon>
        <taxon>Bacillati</taxon>
        <taxon>Bacillota</taxon>
        <taxon>Clostridia</taxon>
        <taxon>Eubacteriales</taxon>
        <taxon>Thermincolaceae</taxon>
        <taxon>Thermincola</taxon>
    </lineage>
</organism>
<dbReference type="AlphaFoldDB" id="A0A0L6W6W9"/>
<evidence type="ECO:0000313" key="2">
    <source>
        <dbReference type="Proteomes" id="UP000037175"/>
    </source>
</evidence>
<keyword evidence="2" id="KW-1185">Reference proteome</keyword>
<protein>
    <submittedName>
        <fullName evidence="1">Uncharacterized protein</fullName>
    </submittedName>
</protein>
<reference evidence="2" key="1">
    <citation type="submission" date="2015-07" db="EMBL/GenBank/DDBJ databases">
        <title>Complete Genome of Thermincola ferriacetica strain Z-0001T.</title>
        <authorList>
            <person name="Lusk B."/>
            <person name="Badalamenti J.P."/>
            <person name="Parameswaran P."/>
            <person name="Bond D.R."/>
            <person name="Torres C.I."/>
        </authorList>
    </citation>
    <scope>NUCLEOTIDE SEQUENCE [LARGE SCALE GENOMIC DNA]</scope>
    <source>
        <strain evidence="2">Z-0001</strain>
    </source>
</reference>
<comment type="caution">
    <text evidence="1">The sequence shown here is derived from an EMBL/GenBank/DDBJ whole genome shotgun (WGS) entry which is preliminary data.</text>
</comment>
<sequence>MNKLNEMHIAELKDSEVAELQKFEKSLNNMHQGEELYVLVLRQ</sequence>
<gene>
    <name evidence="1" type="ORF">Tfer_0295</name>
</gene>
<dbReference type="RefSeq" id="WP_282432034.1">
    <property type="nucleotide sequence ID" value="NZ_LGTE01000001.1"/>
</dbReference>
<dbReference type="EMBL" id="LGTE01000001">
    <property type="protein sequence ID" value="KNZ71216.1"/>
    <property type="molecule type" value="Genomic_DNA"/>
</dbReference>
<dbReference type="Proteomes" id="UP000037175">
    <property type="component" value="Unassembled WGS sequence"/>
</dbReference>
<proteinExistence type="predicted"/>
<name>A0A0L6W6W9_9FIRM</name>